<keyword evidence="6" id="KW-0808">Transferase</keyword>
<comment type="cofactor">
    <cofactor evidence="1 4">
        <name>pyridoxal 5'-phosphate</name>
        <dbReference type="ChEBI" id="CHEBI:597326"/>
    </cofactor>
</comment>
<dbReference type="GO" id="GO:0008483">
    <property type="term" value="F:transaminase activity"/>
    <property type="evidence" value="ECO:0007669"/>
    <property type="project" value="UniProtKB-KW"/>
</dbReference>
<dbReference type="PANTHER" id="PTHR43586:SF4">
    <property type="entry name" value="ISOPENICILLIN N EPIMERASE"/>
    <property type="match status" value="1"/>
</dbReference>
<dbReference type="InterPro" id="IPR015421">
    <property type="entry name" value="PyrdxlP-dep_Trfase_major"/>
</dbReference>
<name>A0ABW2RMF5_9BACL</name>
<dbReference type="InterPro" id="IPR000192">
    <property type="entry name" value="Aminotrans_V_dom"/>
</dbReference>
<dbReference type="Proteomes" id="UP001596500">
    <property type="component" value="Unassembled WGS sequence"/>
</dbReference>
<sequence length="402" mass="44669">MSTQWPRFQDLCPQLGASLYLNTGTCAPLLDPIHEAIAQANHFLQYPSAKPWLFTENACTQVRLKLAALLRAHPDEIVLTENGTFGLNTVIAGIPWREGDEIIITSHEHVSSLIPCFSIAKRYHLKVTILHLHGKTDEAVIGELLQLINKRTRLIIMSHITWNTGRILPVAEICQLARAHQVFTLIDGVQGAGQIEVDVKAIGCDAYALSGHKWLLGPTGTGACYVSASLLEQLWPLASGYCSITGFSLDGEIDWKTNSEKLEYSTKNTALYTGLGRSLELLEQYQLPAITSHIHCLATWFKEQLQLLSGVTLFTDLTFPTSGLVSCHIDGVSYEAVLEHCHKQRLYIRYLPRPEGIRFSIHAFNSQEELIRALMIFEEAIAYGRKLGQAGSSSVLIATHRE</sequence>
<dbReference type="InterPro" id="IPR015424">
    <property type="entry name" value="PyrdxlP-dep_Trfase"/>
</dbReference>
<keyword evidence="2" id="KW-0663">Pyridoxal phosphate</keyword>
<dbReference type="PROSITE" id="PS00595">
    <property type="entry name" value="AA_TRANSFER_CLASS_5"/>
    <property type="match status" value="1"/>
</dbReference>
<evidence type="ECO:0000256" key="3">
    <source>
        <dbReference type="RuleBase" id="RU004075"/>
    </source>
</evidence>
<dbReference type="InterPro" id="IPR015422">
    <property type="entry name" value="PyrdxlP-dep_Trfase_small"/>
</dbReference>
<accession>A0ABW2RMF5</accession>
<dbReference type="Pfam" id="PF00266">
    <property type="entry name" value="Aminotran_5"/>
    <property type="match status" value="1"/>
</dbReference>
<evidence type="ECO:0000256" key="2">
    <source>
        <dbReference type="ARBA" id="ARBA00022898"/>
    </source>
</evidence>
<dbReference type="Gene3D" id="3.90.1150.10">
    <property type="entry name" value="Aspartate Aminotransferase, domain 1"/>
    <property type="match status" value="1"/>
</dbReference>
<feature type="domain" description="Aminotransferase class V" evidence="5">
    <location>
        <begin position="57"/>
        <end position="369"/>
    </location>
</feature>
<protein>
    <submittedName>
        <fullName evidence="6">Aminotransferase class V-fold PLP-dependent enzyme</fullName>
    </submittedName>
</protein>
<comment type="similarity">
    <text evidence="3">Belongs to the class-V pyridoxal-phosphate-dependent aminotransferase family.</text>
</comment>
<evidence type="ECO:0000256" key="1">
    <source>
        <dbReference type="ARBA" id="ARBA00001933"/>
    </source>
</evidence>
<organism evidence="6 7">
    <name type="scientific">Laceyella putida</name>
    <dbReference type="NCBI Taxonomy" id="110101"/>
    <lineage>
        <taxon>Bacteria</taxon>
        <taxon>Bacillati</taxon>
        <taxon>Bacillota</taxon>
        <taxon>Bacilli</taxon>
        <taxon>Bacillales</taxon>
        <taxon>Thermoactinomycetaceae</taxon>
        <taxon>Laceyella</taxon>
    </lineage>
</organism>
<evidence type="ECO:0000313" key="6">
    <source>
        <dbReference type="EMBL" id="MFC7442272.1"/>
    </source>
</evidence>
<keyword evidence="6" id="KW-0032">Aminotransferase</keyword>
<evidence type="ECO:0000259" key="5">
    <source>
        <dbReference type="Pfam" id="PF00266"/>
    </source>
</evidence>
<evidence type="ECO:0000313" key="7">
    <source>
        <dbReference type="Proteomes" id="UP001596500"/>
    </source>
</evidence>
<dbReference type="Gene3D" id="3.40.640.10">
    <property type="entry name" value="Type I PLP-dependent aspartate aminotransferase-like (Major domain)"/>
    <property type="match status" value="1"/>
</dbReference>
<dbReference type="SUPFAM" id="SSF53383">
    <property type="entry name" value="PLP-dependent transferases"/>
    <property type="match status" value="1"/>
</dbReference>
<evidence type="ECO:0000256" key="4">
    <source>
        <dbReference type="RuleBase" id="RU004504"/>
    </source>
</evidence>
<keyword evidence="7" id="KW-1185">Reference proteome</keyword>
<comment type="caution">
    <text evidence="6">The sequence shown here is derived from an EMBL/GenBank/DDBJ whole genome shotgun (WGS) entry which is preliminary data.</text>
</comment>
<reference evidence="7" key="1">
    <citation type="journal article" date="2019" name="Int. J. Syst. Evol. Microbiol.">
        <title>The Global Catalogue of Microorganisms (GCM) 10K type strain sequencing project: providing services to taxonomists for standard genome sequencing and annotation.</title>
        <authorList>
            <consortium name="The Broad Institute Genomics Platform"/>
            <consortium name="The Broad Institute Genome Sequencing Center for Infectious Disease"/>
            <person name="Wu L."/>
            <person name="Ma J."/>
        </authorList>
    </citation>
    <scope>NUCLEOTIDE SEQUENCE [LARGE SCALE GENOMIC DNA]</scope>
    <source>
        <strain evidence="7">CGMCC 1.12942</strain>
    </source>
</reference>
<dbReference type="InterPro" id="IPR020578">
    <property type="entry name" value="Aminotrans_V_PyrdxlP_BS"/>
</dbReference>
<dbReference type="PANTHER" id="PTHR43586">
    <property type="entry name" value="CYSTEINE DESULFURASE"/>
    <property type="match status" value="1"/>
</dbReference>
<dbReference type="RefSeq" id="WP_379866051.1">
    <property type="nucleotide sequence ID" value="NZ_JBHTBW010000047.1"/>
</dbReference>
<gene>
    <name evidence="6" type="ORF">ACFQNG_14390</name>
</gene>
<dbReference type="EMBL" id="JBHTBW010000047">
    <property type="protein sequence ID" value="MFC7442272.1"/>
    <property type="molecule type" value="Genomic_DNA"/>
</dbReference>
<proteinExistence type="inferred from homology"/>